<dbReference type="AlphaFoldDB" id="A0A8H5D3S0"/>
<evidence type="ECO:0000256" key="4">
    <source>
        <dbReference type="ARBA" id="ARBA00022448"/>
    </source>
</evidence>
<feature type="compositionally biased region" description="Pro residues" evidence="9">
    <location>
        <begin position="380"/>
        <end position="393"/>
    </location>
</feature>
<gene>
    <name evidence="12" type="ORF">D9756_005956</name>
</gene>
<organism evidence="12 13">
    <name type="scientific">Leucocoprinus leucothites</name>
    <dbReference type="NCBI Taxonomy" id="201217"/>
    <lineage>
        <taxon>Eukaryota</taxon>
        <taxon>Fungi</taxon>
        <taxon>Dikarya</taxon>
        <taxon>Basidiomycota</taxon>
        <taxon>Agaricomycotina</taxon>
        <taxon>Agaricomycetes</taxon>
        <taxon>Agaricomycetidae</taxon>
        <taxon>Agaricales</taxon>
        <taxon>Agaricineae</taxon>
        <taxon>Agaricaceae</taxon>
        <taxon>Leucocoprinus</taxon>
    </lineage>
</organism>
<dbReference type="InterPro" id="IPR039431">
    <property type="entry name" value="Vta1/CALS_N"/>
</dbReference>
<dbReference type="EMBL" id="JAACJO010000011">
    <property type="protein sequence ID" value="KAF5352683.1"/>
    <property type="molecule type" value="Genomic_DNA"/>
</dbReference>
<evidence type="ECO:0000256" key="9">
    <source>
        <dbReference type="SAM" id="MobiDB-lite"/>
    </source>
</evidence>
<dbReference type="Pfam" id="PF18097">
    <property type="entry name" value="Vta1_C"/>
    <property type="match status" value="1"/>
</dbReference>
<feature type="compositionally biased region" description="Polar residues" evidence="9">
    <location>
        <begin position="289"/>
        <end position="301"/>
    </location>
</feature>
<dbReference type="PANTHER" id="PTHR46009:SF1">
    <property type="entry name" value="VACUOLAR PROTEIN SORTING-ASSOCIATED PROTEIN VTA1 HOMOLOG"/>
    <property type="match status" value="1"/>
</dbReference>
<feature type="domain" description="Vta1/callose synthase N-terminal" evidence="10">
    <location>
        <begin position="19"/>
        <end position="162"/>
    </location>
</feature>
<proteinExistence type="inferred from homology"/>
<dbReference type="Gene3D" id="1.25.40.270">
    <property type="entry name" value="Vacuolar protein sorting-associated protein vta1"/>
    <property type="match status" value="1"/>
</dbReference>
<feature type="compositionally biased region" description="Basic and acidic residues" evidence="9">
    <location>
        <begin position="275"/>
        <end position="284"/>
    </location>
</feature>
<evidence type="ECO:0000313" key="13">
    <source>
        <dbReference type="Proteomes" id="UP000559027"/>
    </source>
</evidence>
<name>A0A8H5D3S0_9AGAR</name>
<evidence type="ECO:0000256" key="5">
    <source>
        <dbReference type="ARBA" id="ARBA00022490"/>
    </source>
</evidence>
<dbReference type="InterPro" id="IPR044538">
    <property type="entry name" value="Vta1-like"/>
</dbReference>
<evidence type="ECO:0008006" key="14">
    <source>
        <dbReference type="Google" id="ProtNLM"/>
    </source>
</evidence>
<protein>
    <recommendedName>
        <fullName evidence="14">DUF605-domain-containing protein</fullName>
    </recommendedName>
</protein>
<keyword evidence="8" id="KW-0472">Membrane</keyword>
<comment type="subcellular location">
    <subcellularLocation>
        <location evidence="2">Cytoplasm</location>
    </subcellularLocation>
    <subcellularLocation>
        <location evidence="1">Endosome membrane</location>
        <topology evidence="1">Peripheral membrane protein</topology>
    </subcellularLocation>
</comment>
<evidence type="ECO:0000256" key="2">
    <source>
        <dbReference type="ARBA" id="ARBA00004496"/>
    </source>
</evidence>
<keyword evidence="4" id="KW-0813">Transport</keyword>
<comment type="caution">
    <text evidence="12">The sequence shown here is derived from an EMBL/GenBank/DDBJ whole genome shotgun (WGS) entry which is preliminary data.</text>
</comment>
<dbReference type="InterPro" id="IPR041212">
    <property type="entry name" value="Vta1_C"/>
</dbReference>
<dbReference type="GO" id="GO:0005771">
    <property type="term" value="C:multivesicular body"/>
    <property type="evidence" value="ECO:0007669"/>
    <property type="project" value="TreeGrafter"/>
</dbReference>
<dbReference type="GO" id="GO:0015031">
    <property type="term" value="P:protein transport"/>
    <property type="evidence" value="ECO:0007669"/>
    <property type="project" value="UniProtKB-KW"/>
</dbReference>
<evidence type="ECO:0000256" key="3">
    <source>
        <dbReference type="ARBA" id="ARBA00007895"/>
    </source>
</evidence>
<comment type="similarity">
    <text evidence="3">Belongs to the VTA1 family.</text>
</comment>
<reference evidence="12 13" key="1">
    <citation type="journal article" date="2020" name="ISME J.">
        <title>Uncovering the hidden diversity of litter-decomposition mechanisms in mushroom-forming fungi.</title>
        <authorList>
            <person name="Floudas D."/>
            <person name="Bentzer J."/>
            <person name="Ahren D."/>
            <person name="Johansson T."/>
            <person name="Persson P."/>
            <person name="Tunlid A."/>
        </authorList>
    </citation>
    <scope>NUCLEOTIDE SEQUENCE [LARGE SCALE GENOMIC DNA]</scope>
    <source>
        <strain evidence="12 13">CBS 146.42</strain>
    </source>
</reference>
<dbReference type="Proteomes" id="UP000559027">
    <property type="component" value="Unassembled WGS sequence"/>
</dbReference>
<sequence>MTTQKLLGLPPISSNLRPIVPFLQRAEELRKHEPIIAYWCAYYAAQVGIGLKARDNASREILFALLGILENMKKEIGSIDAIEIEAASAAFVENFALRVFQSADNEDRRGAATRTTAKKFLAASNFLEVLKTFPKADVSESNEDKIRYAKWKAADISKALREGQKPIPGPAGQEQYQTQEDHSLSFEQSTISQPEGQFGVFPQTTTQLPSPPGVPRDIHSRSPPKNSSGHRREGSGSSTHSISPPRPKNAWVSDEVEGKISPSSSPPRPSVTKPPGREGSPEGKKRVHFSSSANVLPSTPELSPKAPSPAEVYQGPPSIYAVPSERRSPSPPSPPSPPSIPHTEVSHRPSSYSPPQMNIYASPGQPTNTYSPPNSYSVAVPPPPPPASAPTSPPQVELTPQIIAKAQKHCRFAISSLDYEDAEQAKKELRIALGLLGGL</sequence>
<dbReference type="GO" id="GO:0010008">
    <property type="term" value="C:endosome membrane"/>
    <property type="evidence" value="ECO:0007669"/>
    <property type="project" value="UniProtKB-SubCell"/>
</dbReference>
<evidence type="ECO:0000256" key="8">
    <source>
        <dbReference type="ARBA" id="ARBA00023136"/>
    </source>
</evidence>
<feature type="compositionally biased region" description="Polar residues" evidence="9">
    <location>
        <begin position="185"/>
        <end position="195"/>
    </location>
</feature>
<keyword evidence="6" id="KW-0967">Endosome</keyword>
<accession>A0A8H5D3S0</accession>
<evidence type="ECO:0000256" key="7">
    <source>
        <dbReference type="ARBA" id="ARBA00022927"/>
    </source>
</evidence>
<dbReference type="Gene3D" id="1.20.5.420">
    <property type="entry name" value="Immunoglobulin FC, subunit C"/>
    <property type="match status" value="1"/>
</dbReference>
<dbReference type="OrthoDB" id="391137at2759"/>
<evidence type="ECO:0000256" key="6">
    <source>
        <dbReference type="ARBA" id="ARBA00022753"/>
    </source>
</evidence>
<evidence type="ECO:0000313" key="12">
    <source>
        <dbReference type="EMBL" id="KAF5352683.1"/>
    </source>
</evidence>
<feature type="domain" description="Vta1 C-terminal" evidence="11">
    <location>
        <begin position="400"/>
        <end position="437"/>
    </location>
</feature>
<evidence type="ECO:0000256" key="1">
    <source>
        <dbReference type="ARBA" id="ARBA00004481"/>
    </source>
</evidence>
<keyword evidence="7" id="KW-0653">Protein transport</keyword>
<keyword evidence="5" id="KW-0963">Cytoplasm</keyword>
<keyword evidence="13" id="KW-1185">Reference proteome</keyword>
<dbReference type="PANTHER" id="PTHR46009">
    <property type="entry name" value="VACUOLAR PROTEIN SORTING-ASSOCIATED PROTEIN VTA1 HOMOLOG"/>
    <property type="match status" value="1"/>
</dbReference>
<evidence type="ECO:0000259" key="10">
    <source>
        <dbReference type="Pfam" id="PF04652"/>
    </source>
</evidence>
<dbReference type="GO" id="GO:0032511">
    <property type="term" value="P:late endosome to vacuole transport via multivesicular body sorting pathway"/>
    <property type="evidence" value="ECO:0007669"/>
    <property type="project" value="InterPro"/>
</dbReference>
<evidence type="ECO:0000259" key="11">
    <source>
        <dbReference type="Pfam" id="PF18097"/>
    </source>
</evidence>
<dbReference type="InterPro" id="IPR023175">
    <property type="entry name" value="Vta1/CALS_N_sf"/>
</dbReference>
<feature type="compositionally biased region" description="Pro residues" evidence="9">
    <location>
        <begin position="329"/>
        <end position="340"/>
    </location>
</feature>
<feature type="region of interest" description="Disordered" evidence="9">
    <location>
        <begin position="162"/>
        <end position="395"/>
    </location>
</feature>
<dbReference type="Pfam" id="PF04652">
    <property type="entry name" value="Vta1"/>
    <property type="match status" value="1"/>
</dbReference>